<keyword evidence="4" id="KW-1185">Reference proteome</keyword>
<dbReference type="InParanoid" id="A0A024GW05"/>
<comment type="caution">
    <text evidence="3">The sequence shown here is derived from an EMBL/GenBank/DDBJ whole genome shotgun (WGS) entry which is preliminary data.</text>
</comment>
<organism evidence="3 4">
    <name type="scientific">Albugo candida</name>
    <dbReference type="NCBI Taxonomy" id="65357"/>
    <lineage>
        <taxon>Eukaryota</taxon>
        <taxon>Sar</taxon>
        <taxon>Stramenopiles</taxon>
        <taxon>Oomycota</taxon>
        <taxon>Peronosporomycetes</taxon>
        <taxon>Albuginales</taxon>
        <taxon>Albuginaceae</taxon>
        <taxon>Albugo</taxon>
    </lineage>
</organism>
<reference evidence="3 4" key="1">
    <citation type="submission" date="2012-05" db="EMBL/GenBank/DDBJ databases">
        <title>Recombination and specialization in a pathogen metapopulation.</title>
        <authorList>
            <person name="Gardiner A."/>
            <person name="Kemen E."/>
            <person name="Schultz-Larsen T."/>
            <person name="MacLean D."/>
            <person name="Van Oosterhout C."/>
            <person name="Jones J.D.G."/>
        </authorList>
    </citation>
    <scope>NUCLEOTIDE SEQUENCE [LARGE SCALE GENOMIC DNA]</scope>
    <source>
        <strain evidence="3 4">Ac Nc2</strain>
    </source>
</reference>
<name>A0A024GW05_9STRA</name>
<keyword evidence="2" id="KW-1133">Transmembrane helix</keyword>
<evidence type="ECO:0000313" key="4">
    <source>
        <dbReference type="Proteomes" id="UP000053237"/>
    </source>
</evidence>
<feature type="compositionally biased region" description="Basic and acidic residues" evidence="1">
    <location>
        <begin position="162"/>
        <end position="177"/>
    </location>
</feature>
<dbReference type="EMBL" id="CAIX01001258">
    <property type="protein sequence ID" value="CCI50810.1"/>
    <property type="molecule type" value="Genomic_DNA"/>
</dbReference>
<dbReference type="Proteomes" id="UP000053237">
    <property type="component" value="Unassembled WGS sequence"/>
</dbReference>
<feature type="region of interest" description="Disordered" evidence="1">
    <location>
        <begin position="152"/>
        <end position="177"/>
    </location>
</feature>
<sequence length="177" mass="20227">MNGYDPIEDQTNLQERSIKDLIYRLANPIKFTALVSTRNVADKSSDTFKEPDLISHDSGIDHGVLYRNRTFPTEYDDAVDEESNYHQARIDNLISHLMEPKRAQLPDNASTRYLLSASPMHSKQEGVSIPLCIFFIVALISVFVIAKQRGKGMTDLDDPSDDKEYSRKDFAYHTLER</sequence>
<keyword evidence="2" id="KW-0812">Transmembrane</keyword>
<gene>
    <name evidence="3" type="ORF">BN9_131420</name>
</gene>
<protein>
    <submittedName>
        <fullName evidence="3">Uncharacterized protein</fullName>
    </submittedName>
</protein>
<feature type="transmembrane region" description="Helical" evidence="2">
    <location>
        <begin position="127"/>
        <end position="146"/>
    </location>
</feature>
<proteinExistence type="predicted"/>
<evidence type="ECO:0000313" key="3">
    <source>
        <dbReference type="EMBL" id="CCI50810.1"/>
    </source>
</evidence>
<evidence type="ECO:0000256" key="2">
    <source>
        <dbReference type="SAM" id="Phobius"/>
    </source>
</evidence>
<evidence type="ECO:0000256" key="1">
    <source>
        <dbReference type="SAM" id="MobiDB-lite"/>
    </source>
</evidence>
<dbReference type="AlphaFoldDB" id="A0A024GW05"/>
<keyword evidence="2" id="KW-0472">Membrane</keyword>
<accession>A0A024GW05</accession>